<name>A0A835AAY0_9POAL</name>
<dbReference type="OrthoDB" id="1864232at2759"/>
<dbReference type="Pfam" id="PF03018">
    <property type="entry name" value="Dirigent"/>
    <property type="match status" value="1"/>
</dbReference>
<feature type="signal peptide" evidence="4">
    <location>
        <begin position="1"/>
        <end position="18"/>
    </location>
</feature>
<evidence type="ECO:0000313" key="6">
    <source>
        <dbReference type="Proteomes" id="UP000636709"/>
    </source>
</evidence>
<dbReference type="GO" id="GO:0048046">
    <property type="term" value="C:apoplast"/>
    <property type="evidence" value="ECO:0007669"/>
    <property type="project" value="UniProtKB-SubCell"/>
</dbReference>
<dbReference type="InterPro" id="IPR044859">
    <property type="entry name" value="Allene_oxi_cyc_Dirigent"/>
</dbReference>
<keyword evidence="3 4" id="KW-0964">Secreted</keyword>
<feature type="chain" id="PRO_5033108708" description="Dirigent protein" evidence="4">
    <location>
        <begin position="19"/>
        <end position="227"/>
    </location>
</feature>
<keyword evidence="4" id="KW-0732">Signal</keyword>
<evidence type="ECO:0000256" key="1">
    <source>
        <dbReference type="ARBA" id="ARBA00010746"/>
    </source>
</evidence>
<dbReference type="EMBL" id="JACEFO010002484">
    <property type="protein sequence ID" value="KAF8658140.1"/>
    <property type="molecule type" value="Genomic_DNA"/>
</dbReference>
<comment type="similarity">
    <text evidence="1 4">Belongs to the plant dirigent protein family.</text>
</comment>
<sequence length="227" mass="24245">MAAAAAAVLILLLPTASAGAASRWGGERSTYMKLYWHDVVSGPDPTTVPVEQARVTRDSESGFGAVVVIDDALTEGPDRRSSRRLGRAQGIYVGAGKDEVSLLMAMTFVFQGGSRYNGSTLVVMGHNAVLHDVREMAIVGGTGVFRMARGYAQARSYTPVSNKPGDATLVFLARASRRYPAKSLKERLRYIPDAVYAIDFVTSAPTTIDDMDTTSAGISSLANPFPH</sequence>
<comment type="caution">
    <text evidence="5">The sequence shown here is derived from an EMBL/GenBank/DDBJ whole genome shotgun (WGS) entry which is preliminary data.</text>
</comment>
<evidence type="ECO:0000256" key="3">
    <source>
        <dbReference type="ARBA" id="ARBA00022525"/>
    </source>
</evidence>
<dbReference type="InterPro" id="IPR004265">
    <property type="entry name" value="Dirigent"/>
</dbReference>
<comment type="subunit">
    <text evidence="2 4">Homodimer.</text>
</comment>
<evidence type="ECO:0000256" key="4">
    <source>
        <dbReference type="RuleBase" id="RU363099"/>
    </source>
</evidence>
<evidence type="ECO:0000313" key="5">
    <source>
        <dbReference type="EMBL" id="KAF8658140.1"/>
    </source>
</evidence>
<keyword evidence="6" id="KW-1185">Reference proteome</keyword>
<keyword evidence="4" id="KW-0052">Apoplast</keyword>
<comment type="function">
    <text evidence="4">Dirigent proteins impart stereoselectivity on the phenoxy radical-coupling reaction, yielding optically active lignans from two molecules of coniferyl alcohol in the biosynthesis of lignans, flavonolignans, and alkaloids and thus plays a central role in plant secondary metabolism.</text>
</comment>
<protein>
    <recommendedName>
        <fullName evidence="4">Dirigent protein</fullName>
    </recommendedName>
</protein>
<dbReference type="PANTHER" id="PTHR21495">
    <property type="entry name" value="NUCLEOPORIN-RELATED"/>
    <property type="match status" value="1"/>
</dbReference>
<dbReference type="AlphaFoldDB" id="A0A835AAY0"/>
<comment type="subcellular location">
    <subcellularLocation>
        <location evidence="4">Secreted</location>
        <location evidence="4">Extracellular space</location>
        <location evidence="4">Apoplast</location>
    </subcellularLocation>
</comment>
<reference evidence="5" key="1">
    <citation type="submission" date="2020-07" db="EMBL/GenBank/DDBJ databases">
        <title>Genome sequence and genetic diversity analysis of an under-domesticated orphan crop, white fonio (Digitaria exilis).</title>
        <authorList>
            <person name="Bennetzen J.L."/>
            <person name="Chen S."/>
            <person name="Ma X."/>
            <person name="Wang X."/>
            <person name="Yssel A.E.J."/>
            <person name="Chaluvadi S.R."/>
            <person name="Johnson M."/>
            <person name="Gangashetty P."/>
            <person name="Hamidou F."/>
            <person name="Sanogo M.D."/>
            <person name="Zwaenepoel A."/>
            <person name="Wallace J."/>
            <person name="Van De Peer Y."/>
            <person name="Van Deynze A."/>
        </authorList>
    </citation>
    <scope>NUCLEOTIDE SEQUENCE</scope>
    <source>
        <tissue evidence="5">Leaves</tissue>
    </source>
</reference>
<evidence type="ECO:0000256" key="2">
    <source>
        <dbReference type="ARBA" id="ARBA00011738"/>
    </source>
</evidence>
<dbReference type="Proteomes" id="UP000636709">
    <property type="component" value="Unassembled WGS sequence"/>
</dbReference>
<proteinExistence type="inferred from homology"/>
<organism evidence="5 6">
    <name type="scientific">Digitaria exilis</name>
    <dbReference type="NCBI Taxonomy" id="1010633"/>
    <lineage>
        <taxon>Eukaryota</taxon>
        <taxon>Viridiplantae</taxon>
        <taxon>Streptophyta</taxon>
        <taxon>Embryophyta</taxon>
        <taxon>Tracheophyta</taxon>
        <taxon>Spermatophyta</taxon>
        <taxon>Magnoliopsida</taxon>
        <taxon>Liliopsida</taxon>
        <taxon>Poales</taxon>
        <taxon>Poaceae</taxon>
        <taxon>PACMAD clade</taxon>
        <taxon>Panicoideae</taxon>
        <taxon>Panicodae</taxon>
        <taxon>Paniceae</taxon>
        <taxon>Anthephorinae</taxon>
        <taxon>Digitaria</taxon>
    </lineage>
</organism>
<dbReference type="GO" id="GO:0009699">
    <property type="term" value="P:phenylpropanoid biosynthetic process"/>
    <property type="evidence" value="ECO:0007669"/>
    <property type="project" value="UniProtKB-ARBA"/>
</dbReference>
<dbReference type="Gene3D" id="2.40.480.10">
    <property type="entry name" value="Allene oxide cyclase-like"/>
    <property type="match status" value="1"/>
</dbReference>
<accession>A0A835AAY0</accession>
<gene>
    <name evidence="5" type="ORF">HU200_059611</name>
</gene>